<sequence>MEESEKGTSINPKGEKKLLENDIGKEFLSSWKSLSVTEDDPMDFNFDTISGGKEKPFKFKNLDMDFSLDGDFDKLSSFKVDMPDFDLSCSPTKAAKPKERSEEKSSSGNRQGKKDQISFSFDFNELDNFNFGSCLMKEEKISDKNQRSKKEVPSDGIQFQGSQSNLSEGIGTVGDTITMELPASESVPTSRLESLVGYPGNVDSTKDDCVSKTVTSGNLMSSHDDGSSPEKEAITNSAEAMCQQSHTYKNAISTEPYAQEAVLDSPGQSLVAVNKNINIVSDGQTETCSLGTRLHSTTSHRTVNGEMMVIMGSNQENLTIKKSSRPHVTTSGSNTVGKNHSDSKISTETVDDAKSVKCDSDIKDNSANCVSRKATLDSEDSKDNQNSTSKFPSDLLRSDPILNILTPIKGVKPQGFCPNVLKKNETGLLLHESSSFEIKSLSCGIKRIGPTPLSPENEKGEVINANDAQIGSKLRGNPVSVARELVKDKDIFLGGEKNIKNHSNIKEGFNSDGSPSGCKSVGNSQLHDNKATEREPVILGSEQKVKNHSPLSLEDSSFSSSEKSNTSNQRCVNPKLLVSRVESVRNSNILSVEGSKLCPVKAGMMKTDLSTWKISKPLGLNKVSSNSPPQKKVNSQLSSEKNKDVQRTAALETSHTLKNTEKQMQLNLSLKRKALELPNADLVSLKPLKRLSHSHSESRDLVPLKRVVEEKVGIHENHIEDKTKNILCEHPSSMHGSPRKVNVMEFEISSVLENDGNVEKAEAYAKELEDICNMLKKKFEEAKEVLLRAVVNNNNLLMLNHPIHEEKISFYCLHYYFSGVATRAASSFGFDSELFNTHGVPTFPLV</sequence>
<keyword evidence="4" id="KW-1185">Reference proteome</keyword>
<gene>
    <name evidence="3" type="ORF">FNV43_RR07475</name>
</gene>
<feature type="compositionally biased region" description="Basic and acidic residues" evidence="2">
    <location>
        <begin position="142"/>
        <end position="153"/>
    </location>
</feature>
<dbReference type="EMBL" id="VOIH02000003">
    <property type="protein sequence ID" value="KAF3451380.1"/>
    <property type="molecule type" value="Genomic_DNA"/>
</dbReference>
<name>A0A8K0HGM1_9ROSA</name>
<feature type="compositionally biased region" description="Basic and acidic residues" evidence="2">
    <location>
        <begin position="374"/>
        <end position="383"/>
    </location>
</feature>
<feature type="region of interest" description="Disordered" evidence="2">
    <location>
        <begin position="89"/>
        <end position="114"/>
    </location>
</feature>
<evidence type="ECO:0000313" key="3">
    <source>
        <dbReference type="EMBL" id="KAF3451380.1"/>
    </source>
</evidence>
<organism evidence="3 4">
    <name type="scientific">Rhamnella rubrinervis</name>
    <dbReference type="NCBI Taxonomy" id="2594499"/>
    <lineage>
        <taxon>Eukaryota</taxon>
        <taxon>Viridiplantae</taxon>
        <taxon>Streptophyta</taxon>
        <taxon>Embryophyta</taxon>
        <taxon>Tracheophyta</taxon>
        <taxon>Spermatophyta</taxon>
        <taxon>Magnoliopsida</taxon>
        <taxon>eudicotyledons</taxon>
        <taxon>Gunneridae</taxon>
        <taxon>Pentapetalae</taxon>
        <taxon>rosids</taxon>
        <taxon>fabids</taxon>
        <taxon>Rosales</taxon>
        <taxon>Rhamnaceae</taxon>
        <taxon>rhamnoid group</taxon>
        <taxon>Rhamneae</taxon>
        <taxon>Rhamnella</taxon>
    </lineage>
</organism>
<feature type="region of interest" description="Disordered" evidence="2">
    <location>
        <begin position="503"/>
        <end position="571"/>
    </location>
</feature>
<dbReference type="InterPro" id="IPR038777">
    <property type="entry name" value="At4g18490-like"/>
</dbReference>
<keyword evidence="1" id="KW-0175">Coiled coil</keyword>
<reference evidence="3" key="1">
    <citation type="submission" date="2020-03" db="EMBL/GenBank/DDBJ databases">
        <title>A high-quality chromosome-level genome assembly of a woody plant with both climbing and erect habits, Rhamnella rubrinervis.</title>
        <authorList>
            <person name="Lu Z."/>
            <person name="Yang Y."/>
            <person name="Zhu X."/>
            <person name="Sun Y."/>
        </authorList>
    </citation>
    <scope>NUCLEOTIDE SEQUENCE</scope>
    <source>
        <strain evidence="3">BYM</strain>
        <tissue evidence="3">Leaf</tissue>
    </source>
</reference>
<evidence type="ECO:0000313" key="4">
    <source>
        <dbReference type="Proteomes" id="UP000796880"/>
    </source>
</evidence>
<dbReference type="PANTHER" id="PTHR36380">
    <property type="entry name" value="BNAA03G58330D PROTEIN"/>
    <property type="match status" value="1"/>
</dbReference>
<dbReference type="AlphaFoldDB" id="A0A8K0HGM1"/>
<feature type="compositionally biased region" description="Polar residues" evidence="2">
    <location>
        <begin position="622"/>
        <end position="639"/>
    </location>
</feature>
<feature type="region of interest" description="Disordered" evidence="2">
    <location>
        <begin position="317"/>
        <end position="350"/>
    </location>
</feature>
<feature type="compositionally biased region" description="Low complexity" evidence="2">
    <location>
        <begin position="549"/>
        <end position="568"/>
    </location>
</feature>
<feature type="region of interest" description="Disordered" evidence="2">
    <location>
        <begin position="373"/>
        <end position="394"/>
    </location>
</feature>
<dbReference type="OrthoDB" id="602706at2759"/>
<feature type="region of interest" description="Disordered" evidence="2">
    <location>
        <begin position="142"/>
        <end position="168"/>
    </location>
</feature>
<dbReference type="PANTHER" id="PTHR36380:SF1">
    <property type="entry name" value="OS01G0755100 PROTEIN"/>
    <property type="match status" value="1"/>
</dbReference>
<proteinExistence type="predicted"/>
<feature type="compositionally biased region" description="Basic and acidic residues" evidence="2">
    <location>
        <begin position="96"/>
        <end position="105"/>
    </location>
</feature>
<feature type="compositionally biased region" description="Basic and acidic residues" evidence="2">
    <location>
        <begin position="339"/>
        <end position="350"/>
    </location>
</feature>
<evidence type="ECO:0000256" key="1">
    <source>
        <dbReference type="SAM" id="Coils"/>
    </source>
</evidence>
<feature type="compositionally biased region" description="Basic and acidic residues" evidence="2">
    <location>
        <begin position="527"/>
        <end position="536"/>
    </location>
</feature>
<accession>A0A8K0HGM1</accession>
<protein>
    <submittedName>
        <fullName evidence="3">Uncharacterized protein</fullName>
    </submittedName>
</protein>
<feature type="region of interest" description="Disordered" evidence="2">
    <location>
        <begin position="618"/>
        <end position="644"/>
    </location>
</feature>
<feature type="compositionally biased region" description="Polar residues" evidence="2">
    <location>
        <begin position="317"/>
        <end position="338"/>
    </location>
</feature>
<feature type="compositionally biased region" description="Polar residues" evidence="2">
    <location>
        <begin position="157"/>
        <end position="167"/>
    </location>
</feature>
<comment type="caution">
    <text evidence="3">The sequence shown here is derived from an EMBL/GenBank/DDBJ whole genome shotgun (WGS) entry which is preliminary data.</text>
</comment>
<evidence type="ECO:0000256" key="2">
    <source>
        <dbReference type="SAM" id="MobiDB-lite"/>
    </source>
</evidence>
<dbReference type="Proteomes" id="UP000796880">
    <property type="component" value="Unassembled WGS sequence"/>
</dbReference>
<feature type="coiled-coil region" evidence="1">
    <location>
        <begin position="758"/>
        <end position="785"/>
    </location>
</feature>